<dbReference type="OrthoDB" id="2403278at2759"/>
<evidence type="ECO:0000313" key="2">
    <source>
        <dbReference type="Proteomes" id="UP000265703"/>
    </source>
</evidence>
<dbReference type="GO" id="GO:0016075">
    <property type="term" value="P:rRNA catabolic process"/>
    <property type="evidence" value="ECO:0007669"/>
    <property type="project" value="TreeGrafter"/>
</dbReference>
<dbReference type="Pfam" id="PF02452">
    <property type="entry name" value="PemK_toxin"/>
    <property type="match status" value="1"/>
</dbReference>
<gene>
    <name evidence="1" type="ORF">C1645_824030</name>
</gene>
<evidence type="ECO:0000313" key="1">
    <source>
        <dbReference type="EMBL" id="RIA89962.1"/>
    </source>
</evidence>
<proteinExistence type="predicted"/>
<organism evidence="1 2">
    <name type="scientific">Glomus cerebriforme</name>
    <dbReference type="NCBI Taxonomy" id="658196"/>
    <lineage>
        <taxon>Eukaryota</taxon>
        <taxon>Fungi</taxon>
        <taxon>Fungi incertae sedis</taxon>
        <taxon>Mucoromycota</taxon>
        <taxon>Glomeromycotina</taxon>
        <taxon>Glomeromycetes</taxon>
        <taxon>Glomerales</taxon>
        <taxon>Glomeraceae</taxon>
        <taxon>Glomus</taxon>
    </lineage>
</organism>
<dbReference type="GO" id="GO:0006402">
    <property type="term" value="P:mRNA catabolic process"/>
    <property type="evidence" value="ECO:0007669"/>
    <property type="project" value="TreeGrafter"/>
</dbReference>
<name>A0A397SWB1_9GLOM</name>
<dbReference type="PANTHER" id="PTHR33988">
    <property type="entry name" value="ENDORIBONUCLEASE MAZF-RELATED"/>
    <property type="match status" value="1"/>
</dbReference>
<accession>A0A397SWB1</accession>
<dbReference type="AlphaFoldDB" id="A0A397SWB1"/>
<dbReference type="InterPro" id="IPR011067">
    <property type="entry name" value="Plasmid_toxin/cell-grow_inhib"/>
</dbReference>
<dbReference type="EMBL" id="QKYT01000198">
    <property type="protein sequence ID" value="RIA89962.1"/>
    <property type="molecule type" value="Genomic_DNA"/>
</dbReference>
<sequence length="141" mass="16193">MNKLSSRLKKGSWSLSKAPVLRSSILFPNGFPQKGEIYQINFSPSRGKEIKEIHPGLVVSNNIQNEYGHYVIVAPITSTLKRERLFELIISPSFKNGLEKRSKILLNQIRSIDKRRLAKYLGQVEPEVMFEVRKKIDLVLD</sequence>
<dbReference type="GO" id="GO:0003677">
    <property type="term" value="F:DNA binding"/>
    <property type="evidence" value="ECO:0007669"/>
    <property type="project" value="InterPro"/>
</dbReference>
<reference evidence="1 2" key="1">
    <citation type="submission" date="2018-06" db="EMBL/GenBank/DDBJ databases">
        <title>Comparative genomics reveals the genomic features of Rhizophagus irregularis, R. cerebriforme, R. diaphanum and Gigaspora rosea, and their symbiotic lifestyle signature.</title>
        <authorList>
            <person name="Morin E."/>
            <person name="San Clemente H."/>
            <person name="Chen E.C.H."/>
            <person name="De La Providencia I."/>
            <person name="Hainaut M."/>
            <person name="Kuo A."/>
            <person name="Kohler A."/>
            <person name="Murat C."/>
            <person name="Tang N."/>
            <person name="Roy S."/>
            <person name="Loubradou J."/>
            <person name="Henrissat B."/>
            <person name="Grigoriev I.V."/>
            <person name="Corradi N."/>
            <person name="Roux C."/>
            <person name="Martin F.M."/>
        </authorList>
    </citation>
    <scope>NUCLEOTIDE SEQUENCE [LARGE SCALE GENOMIC DNA]</scope>
    <source>
        <strain evidence="1 2">DAOM 227022</strain>
    </source>
</reference>
<keyword evidence="2" id="KW-1185">Reference proteome</keyword>
<protein>
    <submittedName>
        <fullName evidence="1">Plasmid maintenance toxin/Cell growth inhibitor</fullName>
    </submittedName>
</protein>
<dbReference type="InterPro" id="IPR003477">
    <property type="entry name" value="PemK-like"/>
</dbReference>
<dbReference type="Gene3D" id="2.30.30.110">
    <property type="match status" value="1"/>
</dbReference>
<comment type="caution">
    <text evidence="1">The sequence shown here is derived from an EMBL/GenBank/DDBJ whole genome shotgun (WGS) entry which is preliminary data.</text>
</comment>
<dbReference type="Proteomes" id="UP000265703">
    <property type="component" value="Unassembled WGS sequence"/>
</dbReference>
<dbReference type="GO" id="GO:0004521">
    <property type="term" value="F:RNA endonuclease activity"/>
    <property type="evidence" value="ECO:0007669"/>
    <property type="project" value="TreeGrafter"/>
</dbReference>
<dbReference type="SUPFAM" id="SSF50118">
    <property type="entry name" value="Cell growth inhibitor/plasmid maintenance toxic component"/>
    <property type="match status" value="1"/>
</dbReference>